<reference evidence="1 2" key="1">
    <citation type="submission" date="2024-04" db="EMBL/GenBank/DDBJ databases">
        <authorList>
            <person name="Waldvogel A.-M."/>
            <person name="Schoenle A."/>
        </authorList>
    </citation>
    <scope>NUCLEOTIDE SEQUENCE [LARGE SCALE GENOMIC DNA]</scope>
</reference>
<organism evidence="1 2">
    <name type="scientific">Knipowitschia caucasica</name>
    <name type="common">Caucasian dwarf goby</name>
    <name type="synonym">Pomatoschistus caucasicus</name>
    <dbReference type="NCBI Taxonomy" id="637954"/>
    <lineage>
        <taxon>Eukaryota</taxon>
        <taxon>Metazoa</taxon>
        <taxon>Chordata</taxon>
        <taxon>Craniata</taxon>
        <taxon>Vertebrata</taxon>
        <taxon>Euteleostomi</taxon>
        <taxon>Actinopterygii</taxon>
        <taxon>Neopterygii</taxon>
        <taxon>Teleostei</taxon>
        <taxon>Neoteleostei</taxon>
        <taxon>Acanthomorphata</taxon>
        <taxon>Gobiaria</taxon>
        <taxon>Gobiiformes</taxon>
        <taxon>Gobioidei</taxon>
        <taxon>Gobiidae</taxon>
        <taxon>Gobiinae</taxon>
        <taxon>Knipowitschia</taxon>
    </lineage>
</organism>
<sequence>MTLGAGCCGDAPCGWHGDGLMWMLTLWRMQHAHRRMDSLQAVERTVHPMPKTAGGGGSVVSAALSSVYSSMETILVTGGVMDVQVVRSQDEGFAAITGGSIQSVWKLNKFSFW</sequence>
<proteinExistence type="predicted"/>
<name>A0AAV2J023_KNICA</name>
<dbReference type="EMBL" id="OZ035832">
    <property type="protein sequence ID" value="CAL1570070.1"/>
    <property type="molecule type" value="Genomic_DNA"/>
</dbReference>
<evidence type="ECO:0000313" key="1">
    <source>
        <dbReference type="EMBL" id="CAL1570070.1"/>
    </source>
</evidence>
<accession>A0AAV2J023</accession>
<keyword evidence="2" id="KW-1185">Reference proteome</keyword>
<dbReference type="AlphaFoldDB" id="A0AAV2J023"/>
<protein>
    <submittedName>
        <fullName evidence="1">Uncharacterized protein</fullName>
    </submittedName>
</protein>
<gene>
    <name evidence="1" type="ORF">KC01_LOCUS2414</name>
</gene>
<dbReference type="Proteomes" id="UP001497482">
    <property type="component" value="Chromosome 10"/>
</dbReference>
<evidence type="ECO:0000313" key="2">
    <source>
        <dbReference type="Proteomes" id="UP001497482"/>
    </source>
</evidence>